<evidence type="ECO:0000256" key="6">
    <source>
        <dbReference type="SAM" id="Phobius"/>
    </source>
</evidence>
<evidence type="ECO:0000313" key="10">
    <source>
        <dbReference type="Proteomes" id="UP000285343"/>
    </source>
</evidence>
<evidence type="ECO:0000313" key="8">
    <source>
        <dbReference type="EMBL" id="RGV38119.1"/>
    </source>
</evidence>
<feature type="transmembrane region" description="Helical" evidence="6">
    <location>
        <begin position="189"/>
        <end position="210"/>
    </location>
</feature>
<keyword evidence="5 6" id="KW-0472">Membrane</keyword>
<evidence type="ECO:0000313" key="9">
    <source>
        <dbReference type="Proteomes" id="UP000095788"/>
    </source>
</evidence>
<organism evidence="7 9">
    <name type="scientific">Bacteroides uniformis</name>
    <dbReference type="NCBI Taxonomy" id="820"/>
    <lineage>
        <taxon>Bacteria</taxon>
        <taxon>Pseudomonadati</taxon>
        <taxon>Bacteroidota</taxon>
        <taxon>Bacteroidia</taxon>
        <taxon>Bacteroidales</taxon>
        <taxon>Bacteroidaceae</taxon>
        <taxon>Bacteroides</taxon>
    </lineage>
</organism>
<dbReference type="AlphaFoldDB" id="A0A174LJU9"/>
<dbReference type="GO" id="GO:0005886">
    <property type="term" value="C:plasma membrane"/>
    <property type="evidence" value="ECO:0007669"/>
    <property type="project" value="UniProtKB-SubCell"/>
</dbReference>
<evidence type="ECO:0000313" key="7">
    <source>
        <dbReference type="EMBL" id="CUP24492.1"/>
    </source>
</evidence>
<keyword evidence="3 6" id="KW-0812">Transmembrane</keyword>
<feature type="transmembrane region" description="Helical" evidence="6">
    <location>
        <begin position="90"/>
        <end position="116"/>
    </location>
</feature>
<dbReference type="PANTHER" id="PTHR30250:SF26">
    <property type="entry name" value="PSMA PROTEIN"/>
    <property type="match status" value="1"/>
</dbReference>
<feature type="transmembrane region" description="Helical" evidence="6">
    <location>
        <begin position="385"/>
        <end position="405"/>
    </location>
</feature>
<dbReference type="GO" id="GO:0015297">
    <property type="term" value="F:antiporter activity"/>
    <property type="evidence" value="ECO:0007669"/>
    <property type="project" value="InterPro"/>
</dbReference>
<feature type="transmembrane region" description="Helical" evidence="6">
    <location>
        <begin position="316"/>
        <end position="336"/>
    </location>
</feature>
<evidence type="ECO:0000256" key="2">
    <source>
        <dbReference type="ARBA" id="ARBA00022475"/>
    </source>
</evidence>
<sequence length="513" mass="58065">MIANSTANNKRIAKNTSYLYFRMLFTTVLSLYTARVVLKVLGVEDFGIYNVVGGVVNFMGFLTATLSSATQRYLTYYLGKEDGVKYQQMFSLLINVYLIFCVVAVIILEVAGPLYISRFMTIPPERIKAAQCVFHFSLITFLVNTFSVPYRSSLIAYEKMGAYAYIGIAEAVLYLGIAIAISYTHIDHLIIYALLMSIVSITVLVAMCIYCRKKLEYCRYVKCWNWDSIKELISYSGWNLFGSLTGVMNLQGQAMVLNYFFGPLVNAAKAVADKVYGIINQFSQNFYMAVTPQIIKTYAAGDIDQMRSLVLNSSRYSFFMLLVISAPLIVVIEPLLEFWLGEEQISKEMLKFCQYMIVYSLVNVLEQPITMAVRATGNIKKYQVVVGLITLTFIPLCIFIFMLGAPAYTSILLMSLIFFIALIFRIYIVSSILQINMSLYFYKVILPILFVLAVACTITVLVVKVFVLCNEMWLFEAIVSFLITLLSCLLCGLNKREKELMIGFVCGKIKNNK</sequence>
<evidence type="ECO:0000256" key="3">
    <source>
        <dbReference type="ARBA" id="ARBA00022692"/>
    </source>
</evidence>
<feature type="transmembrane region" description="Helical" evidence="6">
    <location>
        <begin position="411"/>
        <end position="428"/>
    </location>
</feature>
<dbReference type="PANTHER" id="PTHR30250">
    <property type="entry name" value="PST FAMILY PREDICTED COLANIC ACID TRANSPORTER"/>
    <property type="match status" value="1"/>
</dbReference>
<gene>
    <name evidence="8" type="ORF">DWW14_19175</name>
    <name evidence="7" type="ORF">ERS852554_00086</name>
</gene>
<feature type="transmembrane region" description="Helical" evidence="6">
    <location>
        <begin position="128"/>
        <end position="150"/>
    </location>
</feature>
<feature type="transmembrane region" description="Helical" evidence="6">
    <location>
        <begin position="440"/>
        <end position="467"/>
    </location>
</feature>
<protein>
    <submittedName>
        <fullName evidence="7">Transmembrane protein</fullName>
    </submittedName>
</protein>
<reference evidence="7 9" key="1">
    <citation type="submission" date="2015-09" db="EMBL/GenBank/DDBJ databases">
        <authorList>
            <consortium name="Pathogen Informatics"/>
        </authorList>
    </citation>
    <scope>NUCLEOTIDE SEQUENCE [LARGE SCALE GENOMIC DNA]</scope>
    <source>
        <strain evidence="7 9">2789STDY5834942</strain>
    </source>
</reference>
<dbReference type="Pfam" id="PF01554">
    <property type="entry name" value="MatE"/>
    <property type="match status" value="2"/>
</dbReference>
<keyword evidence="2" id="KW-1003">Cell membrane</keyword>
<feature type="transmembrane region" description="Helical" evidence="6">
    <location>
        <begin position="20"/>
        <end position="41"/>
    </location>
</feature>
<evidence type="ECO:0000256" key="1">
    <source>
        <dbReference type="ARBA" id="ARBA00004651"/>
    </source>
</evidence>
<feature type="transmembrane region" description="Helical" evidence="6">
    <location>
        <begin position="47"/>
        <end position="69"/>
    </location>
</feature>
<evidence type="ECO:0000256" key="4">
    <source>
        <dbReference type="ARBA" id="ARBA00022989"/>
    </source>
</evidence>
<dbReference type="EMBL" id="CZBF01000001">
    <property type="protein sequence ID" value="CUP24492.1"/>
    <property type="molecule type" value="Genomic_DNA"/>
</dbReference>
<dbReference type="Proteomes" id="UP000285343">
    <property type="component" value="Unassembled WGS sequence"/>
</dbReference>
<feature type="transmembrane region" description="Helical" evidence="6">
    <location>
        <begin position="162"/>
        <end position="183"/>
    </location>
</feature>
<reference evidence="8 10" key="2">
    <citation type="submission" date="2018-08" db="EMBL/GenBank/DDBJ databases">
        <title>A genome reference for cultivated species of the human gut microbiota.</title>
        <authorList>
            <person name="Zou Y."/>
            <person name="Xue W."/>
            <person name="Luo G."/>
        </authorList>
    </citation>
    <scope>NUCLEOTIDE SEQUENCE [LARGE SCALE GENOMIC DNA]</scope>
    <source>
        <strain evidence="8 10">AF14-42</strain>
    </source>
</reference>
<dbReference type="Proteomes" id="UP000095788">
    <property type="component" value="Unassembled WGS sequence"/>
</dbReference>
<dbReference type="InterPro" id="IPR050833">
    <property type="entry name" value="Poly_Biosynth_Transport"/>
</dbReference>
<keyword evidence="4 6" id="KW-1133">Transmembrane helix</keyword>
<comment type="subcellular location">
    <subcellularLocation>
        <location evidence="1">Cell membrane</location>
        <topology evidence="1">Multi-pass membrane protein</topology>
    </subcellularLocation>
</comment>
<dbReference type="GO" id="GO:0042910">
    <property type="term" value="F:xenobiotic transmembrane transporter activity"/>
    <property type="evidence" value="ECO:0007669"/>
    <property type="project" value="InterPro"/>
</dbReference>
<proteinExistence type="predicted"/>
<accession>A0A174LJU9</accession>
<evidence type="ECO:0000256" key="5">
    <source>
        <dbReference type="ARBA" id="ARBA00023136"/>
    </source>
</evidence>
<feature type="transmembrane region" description="Helical" evidence="6">
    <location>
        <begin position="473"/>
        <end position="493"/>
    </location>
</feature>
<dbReference type="EMBL" id="QRZC01000032">
    <property type="protein sequence ID" value="RGV38119.1"/>
    <property type="molecule type" value="Genomic_DNA"/>
</dbReference>
<dbReference type="InterPro" id="IPR002528">
    <property type="entry name" value="MATE_fam"/>
</dbReference>
<dbReference type="RefSeq" id="WP_057281010.1">
    <property type="nucleotide sequence ID" value="NZ_CZBF01000001.1"/>
</dbReference>
<name>A0A174LJU9_BACUN</name>